<evidence type="ECO:0000259" key="5">
    <source>
        <dbReference type="SMART" id="SM00872"/>
    </source>
</evidence>
<dbReference type="InterPro" id="IPR015341">
    <property type="entry name" value="Glyco_hydro_38_cen"/>
</dbReference>
<evidence type="ECO:0000313" key="7">
    <source>
        <dbReference type="Proteomes" id="UP000286848"/>
    </source>
</evidence>
<dbReference type="SUPFAM" id="SSF74650">
    <property type="entry name" value="Galactose mutarotase-like"/>
    <property type="match status" value="1"/>
</dbReference>
<dbReference type="Pfam" id="PF01074">
    <property type="entry name" value="Glyco_hydro_38N"/>
    <property type="match status" value="1"/>
</dbReference>
<dbReference type="Gene3D" id="1.20.1270.50">
    <property type="entry name" value="Glycoside hydrolase family 38, central domain"/>
    <property type="match status" value="1"/>
</dbReference>
<protein>
    <submittedName>
        <fullName evidence="6">Glycoside hydrolase, family 38</fullName>
    </submittedName>
</protein>
<dbReference type="Gene3D" id="3.20.110.10">
    <property type="entry name" value="Glycoside hydrolase 38, N terminal domain"/>
    <property type="match status" value="1"/>
</dbReference>
<accession>A0A401IV70</accession>
<keyword evidence="2" id="KW-0479">Metal-binding</keyword>
<dbReference type="AlphaFoldDB" id="A0A401IV70"/>
<dbReference type="GO" id="GO:0009313">
    <property type="term" value="P:oligosaccharide catabolic process"/>
    <property type="evidence" value="ECO:0007669"/>
    <property type="project" value="TreeGrafter"/>
</dbReference>
<dbReference type="InterPro" id="IPR037094">
    <property type="entry name" value="Glyco_hydro_38_cen_sf"/>
</dbReference>
<evidence type="ECO:0000256" key="2">
    <source>
        <dbReference type="ARBA" id="ARBA00022723"/>
    </source>
</evidence>
<dbReference type="InterPro" id="IPR000602">
    <property type="entry name" value="Glyco_hydro_38_N"/>
</dbReference>
<evidence type="ECO:0000256" key="1">
    <source>
        <dbReference type="ARBA" id="ARBA00009792"/>
    </source>
</evidence>
<dbReference type="Proteomes" id="UP000286848">
    <property type="component" value="Unassembled WGS sequence"/>
</dbReference>
<evidence type="ECO:0000313" key="6">
    <source>
        <dbReference type="EMBL" id="GBG95450.1"/>
    </source>
</evidence>
<dbReference type="PANTHER" id="PTHR46017">
    <property type="entry name" value="ALPHA-MANNOSIDASE 2C1"/>
    <property type="match status" value="1"/>
</dbReference>
<dbReference type="SUPFAM" id="SSF88713">
    <property type="entry name" value="Glycoside hydrolase/deacetylase"/>
    <property type="match status" value="1"/>
</dbReference>
<dbReference type="GO" id="GO:0046872">
    <property type="term" value="F:metal ion binding"/>
    <property type="evidence" value="ECO:0007669"/>
    <property type="project" value="UniProtKB-KW"/>
</dbReference>
<dbReference type="SMART" id="SM00872">
    <property type="entry name" value="Alpha-mann_mid"/>
    <property type="match status" value="1"/>
</dbReference>
<comment type="similarity">
    <text evidence="1">Belongs to the glycosyl hydrolase 38 family.</text>
</comment>
<dbReference type="EMBL" id="BFFP01000036">
    <property type="protein sequence ID" value="GBG95450.1"/>
    <property type="molecule type" value="Genomic_DNA"/>
</dbReference>
<comment type="caution">
    <text evidence="6">The sequence shown here is derived from an EMBL/GenBank/DDBJ whole genome shotgun (WGS) entry which is preliminary data.</text>
</comment>
<gene>
    <name evidence="6" type="ORF">LFYK43_19090</name>
</gene>
<dbReference type="RefSeq" id="WP_124977765.1">
    <property type="nucleotide sequence ID" value="NZ_BFFP01000036.1"/>
</dbReference>
<feature type="domain" description="Glycoside hydrolase family 38 central" evidence="5">
    <location>
        <begin position="277"/>
        <end position="355"/>
    </location>
</feature>
<dbReference type="InterPro" id="IPR011013">
    <property type="entry name" value="Gal_mutarotase_sf_dom"/>
</dbReference>
<dbReference type="SUPFAM" id="SSF88688">
    <property type="entry name" value="Families 57/38 glycoside transferase middle domain"/>
    <property type="match status" value="1"/>
</dbReference>
<dbReference type="InterPro" id="IPR028995">
    <property type="entry name" value="Glyco_hydro_57/38_cen_sf"/>
</dbReference>
<name>A0A401IV70_9LACO</name>
<keyword evidence="7" id="KW-1185">Reference proteome</keyword>
<dbReference type="Pfam" id="PF09261">
    <property type="entry name" value="Alpha-mann_mid"/>
    <property type="match status" value="1"/>
</dbReference>
<dbReference type="InterPro" id="IPR011330">
    <property type="entry name" value="Glyco_hydro/deAcase_b/a-brl"/>
</dbReference>
<organism evidence="6 7">
    <name type="scientific">Ligilactobacillus salitolerans</name>
    <dbReference type="NCBI Taxonomy" id="1808352"/>
    <lineage>
        <taxon>Bacteria</taxon>
        <taxon>Bacillati</taxon>
        <taxon>Bacillota</taxon>
        <taxon>Bacilli</taxon>
        <taxon>Lactobacillales</taxon>
        <taxon>Lactobacillaceae</taxon>
        <taxon>Ligilactobacillus</taxon>
    </lineage>
</organism>
<evidence type="ECO:0000256" key="4">
    <source>
        <dbReference type="ARBA" id="ARBA00023295"/>
    </source>
</evidence>
<dbReference type="GO" id="GO:0030246">
    <property type="term" value="F:carbohydrate binding"/>
    <property type="evidence" value="ECO:0007669"/>
    <property type="project" value="InterPro"/>
</dbReference>
<reference evidence="6 7" key="1">
    <citation type="journal article" date="2019" name="Int. J. Syst. Evol. Microbiol.">
        <title>Lactobacillus salitolerans sp. nov., a novel lactic acid bacterium isolated from spent mushroom substrates.</title>
        <authorList>
            <person name="Tohno M."/>
            <person name="Tanizawa Y."/>
            <person name="Kojima Y."/>
            <person name="Sakamoto M."/>
            <person name="Nakamura Y."/>
            <person name="Ohkuma M."/>
            <person name="Kobayashi H."/>
        </authorList>
    </citation>
    <scope>NUCLEOTIDE SEQUENCE [LARGE SCALE GENOMIC DNA]</scope>
    <source>
        <strain evidence="6 7">YK43</strain>
    </source>
</reference>
<sequence length="858" mass="95709">MKKIRVHLVNHTHWDREWYFSSQDSTVLSNLLFTDAIAELEKHPQVNFTLDGQSSILEDYLQIRPEMLPRVEKLIKAGQLIIGPWYTQPDALHTSGESLLRNGIIGHLTAQKYGPVAKIGYLPDTFGFNPQMPVILNEVGLNNFIFWRGIDPKRTGGPYFNWQSLGGGSKVTAINLPQGYGVCKQLTGSKDFVKQSLDPAVRFIRDHSSQPVSDVLIPVGNDQMAIKKELESSVQKINQLGDFEYEISDYASFVTKIRQSKELNDYVGAMIEPVLARVHRTCGSSRMDIKIAASRLEAKLVGQVEPVMLIGQKCGIDLKQGIIVAAWKKLLAAQAHDSLAGSINDSVAEDVLHRLKEGNEIADGILNTIERLLAEQLNLAENQILFVNPLPKESNGYQKVRLVTHEQAVTFPAAEDTALVSQQYVPARANVFQETVSGAKYGTEPGYYISDYLVKVHLPALGYQVLGFVSDGQDKCISAVNSAKMRGKNITVEYAHGSLYLKHTGSSVQDFLVLTESGNTGDTYDSSPLLGEERSALHFDFAQVFTSGKISTMILKGQQKLPYDLTEREQQKKTTDFKYELELRMFPDDHLTVHLKFENNVLDHKLTLKIRTPKAAQYQAGVPYGSFQYRENDLTDWQEKYAEKPVSVWPFDHWVTVSQDNLALTVFSNDVKEFVKNVDSIDLTLLATTDQLGKEDLVNRPGRASGDTTQFGHPQIPTPQAELQQAFEYDFVVDFSEGGDLVQAEQIQERETFAAFVYQKQGLNLFLNRLDNKLQPSLAGEITLPTELSLLKIPEEVTVTACYPSYLKGHGLVVRLNNGAKEPVNYVLPKNAQAVNALEEPVEYGGVIDALDVLTILI</sequence>
<keyword evidence="4" id="KW-0326">Glycosidase</keyword>
<proteinExistence type="inferred from homology"/>
<keyword evidence="3 6" id="KW-0378">Hydrolase</keyword>
<dbReference type="GO" id="GO:0004559">
    <property type="term" value="F:alpha-mannosidase activity"/>
    <property type="evidence" value="ECO:0007669"/>
    <property type="project" value="InterPro"/>
</dbReference>
<evidence type="ECO:0000256" key="3">
    <source>
        <dbReference type="ARBA" id="ARBA00022801"/>
    </source>
</evidence>
<dbReference type="PANTHER" id="PTHR46017:SF2">
    <property type="entry name" value="MANNOSYLGLYCERATE HYDROLASE"/>
    <property type="match status" value="1"/>
</dbReference>
<dbReference type="OrthoDB" id="9764050at2"/>
<dbReference type="Gene3D" id="2.70.98.30">
    <property type="entry name" value="Golgi alpha-mannosidase II, domain 4"/>
    <property type="match status" value="1"/>
</dbReference>
<dbReference type="InterPro" id="IPR027291">
    <property type="entry name" value="Glyco_hydro_38_N_sf"/>
</dbReference>
<dbReference type="GO" id="GO:0006013">
    <property type="term" value="P:mannose metabolic process"/>
    <property type="evidence" value="ECO:0007669"/>
    <property type="project" value="InterPro"/>
</dbReference>